<evidence type="ECO:0000313" key="3">
    <source>
        <dbReference type="Proteomes" id="UP000653305"/>
    </source>
</evidence>
<proteinExistence type="predicted"/>
<keyword evidence="3" id="KW-1185">Reference proteome</keyword>
<keyword evidence="2" id="KW-0808">Transferase</keyword>
<protein>
    <submittedName>
        <fullName evidence="2">Malonyl-coenzyme:anthocyanin 5-o-glucoside-6'''-o-malonyltransferase</fullName>
    </submittedName>
</protein>
<organism evidence="2 3">
    <name type="scientific">Phtheirospermum japonicum</name>
    <dbReference type="NCBI Taxonomy" id="374723"/>
    <lineage>
        <taxon>Eukaryota</taxon>
        <taxon>Viridiplantae</taxon>
        <taxon>Streptophyta</taxon>
        <taxon>Embryophyta</taxon>
        <taxon>Tracheophyta</taxon>
        <taxon>Spermatophyta</taxon>
        <taxon>Magnoliopsida</taxon>
        <taxon>eudicotyledons</taxon>
        <taxon>Gunneridae</taxon>
        <taxon>Pentapetalae</taxon>
        <taxon>asterids</taxon>
        <taxon>lamiids</taxon>
        <taxon>Lamiales</taxon>
        <taxon>Orobanchaceae</taxon>
        <taxon>Orobanchaceae incertae sedis</taxon>
        <taxon>Phtheirospermum</taxon>
    </lineage>
</organism>
<dbReference type="Proteomes" id="UP000653305">
    <property type="component" value="Unassembled WGS sequence"/>
</dbReference>
<dbReference type="EMBL" id="BMAC01000983">
    <property type="protein sequence ID" value="GFQ04868.1"/>
    <property type="molecule type" value="Genomic_DNA"/>
</dbReference>
<evidence type="ECO:0000313" key="2">
    <source>
        <dbReference type="EMBL" id="GFQ04868.1"/>
    </source>
</evidence>
<name>A0A830CWB3_9LAMI</name>
<comment type="caution">
    <text evidence="2">The sequence shown here is derived from an EMBL/GenBank/DDBJ whole genome shotgun (WGS) entry which is preliminary data.</text>
</comment>
<evidence type="ECO:0000256" key="1">
    <source>
        <dbReference type="SAM" id="MobiDB-lite"/>
    </source>
</evidence>
<dbReference type="GO" id="GO:0016740">
    <property type="term" value="F:transferase activity"/>
    <property type="evidence" value="ECO:0007669"/>
    <property type="project" value="UniProtKB-KW"/>
</dbReference>
<sequence length="118" mass="13600">MCIMRMRFCVVPRSGRRSTGSLSESGSMGWRDRQGSTSTQRITGGERLRSLKHYSLMMVQFCRYANPEILRVVLKSSCPSPCLKWMRFLECLGRFLANCVAVQTKRHDCFELQQTVIN</sequence>
<accession>A0A830CWB3</accession>
<reference evidence="2" key="1">
    <citation type="submission" date="2020-07" db="EMBL/GenBank/DDBJ databases">
        <title>Ethylene signaling mediates host invasion by parasitic plants.</title>
        <authorList>
            <person name="Yoshida S."/>
        </authorList>
    </citation>
    <scope>NUCLEOTIDE SEQUENCE</scope>
    <source>
        <strain evidence="2">Okayama</strain>
    </source>
</reference>
<feature type="compositionally biased region" description="Polar residues" evidence="1">
    <location>
        <begin position="17"/>
        <end position="26"/>
    </location>
</feature>
<gene>
    <name evidence="2" type="ORF">PHJA_002630900</name>
</gene>
<dbReference type="AlphaFoldDB" id="A0A830CWB3"/>
<feature type="region of interest" description="Disordered" evidence="1">
    <location>
        <begin position="15"/>
        <end position="39"/>
    </location>
</feature>